<dbReference type="EMBL" id="BLLK01000020">
    <property type="protein sequence ID" value="GFH44797.1"/>
    <property type="molecule type" value="Genomic_DNA"/>
</dbReference>
<evidence type="ECO:0000256" key="1">
    <source>
        <dbReference type="ARBA" id="ARBA00004123"/>
    </source>
</evidence>
<comment type="subcellular location">
    <subcellularLocation>
        <location evidence="1">Nucleus</location>
    </subcellularLocation>
</comment>
<reference evidence="7 8" key="1">
    <citation type="journal article" date="2021" name="Sci. Rep.">
        <title>The genome of the diatom Chaetoceros tenuissimus carries an ancient integrated fragment of an extant virus.</title>
        <authorList>
            <person name="Hongo Y."/>
            <person name="Kimura K."/>
            <person name="Takaki Y."/>
            <person name="Yoshida Y."/>
            <person name="Baba S."/>
            <person name="Kobayashi G."/>
            <person name="Nagasaki K."/>
            <person name="Hano T."/>
            <person name="Tomaru Y."/>
        </authorList>
    </citation>
    <scope>NUCLEOTIDE SEQUENCE [LARGE SCALE GENOMIC DNA]</scope>
    <source>
        <strain evidence="7 8">NIES-3715</strain>
    </source>
</reference>
<feature type="compositionally biased region" description="Low complexity" evidence="5">
    <location>
        <begin position="226"/>
        <end position="246"/>
    </location>
</feature>
<feature type="region of interest" description="Disordered" evidence="5">
    <location>
        <begin position="226"/>
        <end position="249"/>
    </location>
</feature>
<feature type="compositionally biased region" description="Low complexity" evidence="5">
    <location>
        <begin position="40"/>
        <end position="50"/>
    </location>
</feature>
<feature type="region of interest" description="Disordered" evidence="5">
    <location>
        <begin position="1"/>
        <end position="22"/>
    </location>
</feature>
<evidence type="ECO:0000259" key="6">
    <source>
        <dbReference type="SMART" id="SM00415"/>
    </source>
</evidence>
<evidence type="ECO:0000256" key="4">
    <source>
        <dbReference type="RuleBase" id="RU004020"/>
    </source>
</evidence>
<evidence type="ECO:0000313" key="8">
    <source>
        <dbReference type="Proteomes" id="UP001054902"/>
    </source>
</evidence>
<dbReference type="InterPro" id="IPR000232">
    <property type="entry name" value="HSF_DNA-bd"/>
</dbReference>
<feature type="region of interest" description="Disordered" evidence="5">
    <location>
        <begin position="439"/>
        <end position="466"/>
    </location>
</feature>
<evidence type="ECO:0000256" key="3">
    <source>
        <dbReference type="ARBA" id="ARBA00023242"/>
    </source>
</evidence>
<dbReference type="Gene3D" id="1.10.10.10">
    <property type="entry name" value="Winged helix-like DNA-binding domain superfamily/Winged helix DNA-binding domain"/>
    <property type="match status" value="1"/>
</dbReference>
<evidence type="ECO:0000256" key="5">
    <source>
        <dbReference type="SAM" id="MobiDB-lite"/>
    </source>
</evidence>
<keyword evidence="2" id="KW-0238">DNA-binding</keyword>
<protein>
    <recommendedName>
        <fullName evidence="6">HSF-type DNA-binding domain-containing protein</fullName>
    </recommendedName>
</protein>
<evidence type="ECO:0000313" key="7">
    <source>
        <dbReference type="EMBL" id="GFH44797.1"/>
    </source>
</evidence>
<dbReference type="GO" id="GO:0005634">
    <property type="term" value="C:nucleus"/>
    <property type="evidence" value="ECO:0007669"/>
    <property type="project" value="UniProtKB-SubCell"/>
</dbReference>
<keyword evidence="3" id="KW-0539">Nucleus</keyword>
<accession>A0AAD3CET2</accession>
<keyword evidence="8" id="KW-1185">Reference proteome</keyword>
<dbReference type="InterPro" id="IPR036388">
    <property type="entry name" value="WH-like_DNA-bd_sf"/>
</dbReference>
<dbReference type="Proteomes" id="UP001054902">
    <property type="component" value="Unassembled WGS sequence"/>
</dbReference>
<dbReference type="PANTHER" id="PTHR10015">
    <property type="entry name" value="HEAT SHOCK TRANSCRIPTION FACTOR"/>
    <property type="match status" value="1"/>
</dbReference>
<gene>
    <name evidence="7" type="ORF">CTEN210_01271</name>
</gene>
<comment type="caution">
    <text evidence="7">The sequence shown here is derived from an EMBL/GenBank/DDBJ whole genome shotgun (WGS) entry which is preliminary data.</text>
</comment>
<dbReference type="GO" id="GO:0043565">
    <property type="term" value="F:sequence-specific DNA binding"/>
    <property type="evidence" value="ECO:0007669"/>
    <property type="project" value="InterPro"/>
</dbReference>
<dbReference type="InterPro" id="IPR036390">
    <property type="entry name" value="WH_DNA-bd_sf"/>
</dbReference>
<dbReference type="SMART" id="SM00415">
    <property type="entry name" value="HSF"/>
    <property type="match status" value="1"/>
</dbReference>
<sequence length="553" mass="60801">MNSKASKPTSISSNEKVQPSQSLFSYSNISKMQKIITLESSSSSCSHPPSQHMPKSNLLGKRMGDRPNTKPSAPRKKSKKISSEKSAIQSSIASITPKLSNKGGVKYPFPVKLHHLLEQESATIVHIISWRPDGRTFRVHDKKAFEMEIQNLYFDQSHYASFRRQLNLWGFMRVAKHDGMHDGVYFHPLFRRGDKESCYIMERLKKGEKKEAAIVTPAQVEKLISTNGTSTSSSSSASNALVTQSSQDTQSELSMANENLYNSVALNAVDPTAHVTPIMATSSSNGNSNSLQEIEQLNLNQLQSLQASPDAMISSLISSLQGSGNNLNGCDVTALQQQLIAQQLLPSYLGMNSNMQDTALPNQQLRNVFDIQSSLNNSCTSVENLQTTRSDQVEGVVDNATGTTSTPYLPYFPTLPESIDVSAKLSSKDESANNACHSTNYFSSISNDTPTSSQSEKGQTMTSSSSMNSLPLNISWASFSQFQTLGDKLQSYSPIPSPEPFPHDKYLVYEEQADEQAANSNVSTVTLEDLEEMLKDLRGKGKCYKNALYAHRT</sequence>
<feature type="domain" description="HSF-type DNA-binding" evidence="6">
    <location>
        <begin position="105"/>
        <end position="203"/>
    </location>
</feature>
<proteinExistence type="inferred from homology"/>
<dbReference type="Pfam" id="PF00447">
    <property type="entry name" value="HSF_DNA-bind"/>
    <property type="match status" value="1"/>
</dbReference>
<organism evidence="7 8">
    <name type="scientific">Chaetoceros tenuissimus</name>
    <dbReference type="NCBI Taxonomy" id="426638"/>
    <lineage>
        <taxon>Eukaryota</taxon>
        <taxon>Sar</taxon>
        <taxon>Stramenopiles</taxon>
        <taxon>Ochrophyta</taxon>
        <taxon>Bacillariophyta</taxon>
        <taxon>Coscinodiscophyceae</taxon>
        <taxon>Chaetocerotophycidae</taxon>
        <taxon>Chaetocerotales</taxon>
        <taxon>Chaetocerotaceae</taxon>
        <taxon>Chaetoceros</taxon>
    </lineage>
</organism>
<comment type="similarity">
    <text evidence="4">Belongs to the HSF family.</text>
</comment>
<dbReference type="PANTHER" id="PTHR10015:SF206">
    <property type="entry name" value="HSF-TYPE DNA-BINDING DOMAIN-CONTAINING PROTEIN"/>
    <property type="match status" value="1"/>
</dbReference>
<feature type="region of interest" description="Disordered" evidence="5">
    <location>
        <begin position="39"/>
        <end position="89"/>
    </location>
</feature>
<dbReference type="AlphaFoldDB" id="A0AAD3CET2"/>
<dbReference type="GO" id="GO:0003700">
    <property type="term" value="F:DNA-binding transcription factor activity"/>
    <property type="evidence" value="ECO:0007669"/>
    <property type="project" value="InterPro"/>
</dbReference>
<dbReference type="SUPFAM" id="SSF46785">
    <property type="entry name" value="Winged helix' DNA-binding domain"/>
    <property type="match status" value="1"/>
</dbReference>
<dbReference type="FunFam" id="1.10.10.10:FF:000479">
    <property type="entry name" value="Predicted protein"/>
    <property type="match status" value="1"/>
</dbReference>
<name>A0AAD3CET2_9STRA</name>
<evidence type="ECO:0000256" key="2">
    <source>
        <dbReference type="ARBA" id="ARBA00023125"/>
    </source>
</evidence>